<dbReference type="InterPro" id="IPR001890">
    <property type="entry name" value="RNA-binding_CRM"/>
</dbReference>
<dbReference type="RefSeq" id="WP_198569213.1">
    <property type="nucleotide sequence ID" value="NZ_CP066167.1"/>
</dbReference>
<organism evidence="4 5">
    <name type="scientific">Spongiibacter nanhainus</name>
    <dbReference type="NCBI Taxonomy" id="2794344"/>
    <lineage>
        <taxon>Bacteria</taxon>
        <taxon>Pseudomonadati</taxon>
        <taxon>Pseudomonadota</taxon>
        <taxon>Gammaproteobacteria</taxon>
        <taxon>Cellvibrionales</taxon>
        <taxon>Spongiibacteraceae</taxon>
        <taxon>Spongiibacter</taxon>
    </lineage>
</organism>
<evidence type="ECO:0000259" key="3">
    <source>
        <dbReference type="PROSITE" id="PS51295"/>
    </source>
</evidence>
<evidence type="ECO:0000313" key="4">
    <source>
        <dbReference type="EMBL" id="QQD17714.1"/>
    </source>
</evidence>
<dbReference type="PANTHER" id="PTHR40065">
    <property type="entry name" value="RNA-BINDING PROTEIN YHBY"/>
    <property type="match status" value="1"/>
</dbReference>
<dbReference type="EMBL" id="CP066167">
    <property type="protein sequence ID" value="QQD17714.1"/>
    <property type="molecule type" value="Genomic_DNA"/>
</dbReference>
<sequence length="103" mass="11189">MPPLTASDKKQLRSIGHKLHPIVTLGDKGLSEGVAQELERALEDHELIKVKVNAGDPGERRELIDALCEGAGAELVQAIGKIALLYRPAKKPDPRLSNLLRPL</sequence>
<proteinExistence type="predicted"/>
<dbReference type="KEGG" id="snan:I6N98_15420"/>
<keyword evidence="1 2" id="KW-0694">RNA-binding</keyword>
<protein>
    <submittedName>
        <fullName evidence="4">Ribosome assembly RNA-binding protein YhbY</fullName>
    </submittedName>
</protein>
<gene>
    <name evidence="4" type="primary">yhbY</name>
    <name evidence="4" type="ORF">I6N98_15420</name>
</gene>
<keyword evidence="5" id="KW-1185">Reference proteome</keyword>
<evidence type="ECO:0000313" key="5">
    <source>
        <dbReference type="Proteomes" id="UP000596063"/>
    </source>
</evidence>
<feature type="domain" description="CRM" evidence="3">
    <location>
        <begin position="2"/>
        <end position="98"/>
    </location>
</feature>
<accession>A0A7T4QZS7</accession>
<dbReference type="InterPro" id="IPR035920">
    <property type="entry name" value="YhbY-like_sf"/>
</dbReference>
<dbReference type="SMART" id="SM01103">
    <property type="entry name" value="CRS1_YhbY"/>
    <property type="match status" value="1"/>
</dbReference>
<dbReference type="InterPro" id="IPR051925">
    <property type="entry name" value="RNA-binding_domain"/>
</dbReference>
<name>A0A7T4QZS7_9GAMM</name>
<dbReference type="SUPFAM" id="SSF75471">
    <property type="entry name" value="YhbY-like"/>
    <property type="match status" value="1"/>
</dbReference>
<evidence type="ECO:0000256" key="2">
    <source>
        <dbReference type="PROSITE-ProRule" id="PRU00626"/>
    </source>
</evidence>
<evidence type="ECO:0000256" key="1">
    <source>
        <dbReference type="ARBA" id="ARBA00022884"/>
    </source>
</evidence>
<dbReference type="PANTHER" id="PTHR40065:SF3">
    <property type="entry name" value="RNA-BINDING PROTEIN YHBY"/>
    <property type="match status" value="1"/>
</dbReference>
<dbReference type="GO" id="GO:0003723">
    <property type="term" value="F:RNA binding"/>
    <property type="evidence" value="ECO:0007669"/>
    <property type="project" value="UniProtKB-UniRule"/>
</dbReference>
<reference evidence="4 5" key="1">
    <citation type="submission" date="2020-12" db="EMBL/GenBank/DDBJ databases">
        <authorList>
            <person name="Shan Y."/>
        </authorList>
    </citation>
    <scope>NUCLEOTIDE SEQUENCE [LARGE SCALE GENOMIC DNA]</scope>
    <source>
        <strain evidence="5">csc3.9</strain>
    </source>
</reference>
<dbReference type="Proteomes" id="UP000596063">
    <property type="component" value="Chromosome"/>
</dbReference>
<dbReference type="NCBIfam" id="TIGR00253">
    <property type="entry name" value="RNA_bind_YhbY"/>
    <property type="match status" value="1"/>
</dbReference>
<dbReference type="Pfam" id="PF01985">
    <property type="entry name" value="CRS1_YhbY"/>
    <property type="match status" value="1"/>
</dbReference>
<dbReference type="Gene3D" id="3.30.110.60">
    <property type="entry name" value="YhbY-like"/>
    <property type="match status" value="1"/>
</dbReference>
<dbReference type="InterPro" id="IPR017924">
    <property type="entry name" value="RNA-binding_YhbY"/>
</dbReference>
<dbReference type="PROSITE" id="PS51295">
    <property type="entry name" value="CRM"/>
    <property type="match status" value="1"/>
</dbReference>
<dbReference type="AlphaFoldDB" id="A0A7T4QZS7"/>